<dbReference type="Gene3D" id="3.10.10.10">
    <property type="entry name" value="HIV Type 1 Reverse Transcriptase, subunit A, domain 1"/>
    <property type="match status" value="1"/>
</dbReference>
<evidence type="ECO:0000313" key="2">
    <source>
        <dbReference type="EMBL" id="GMJ02285.1"/>
    </source>
</evidence>
<dbReference type="AlphaFoldDB" id="A0A9W7ITD4"/>
<dbReference type="CDD" id="cd01647">
    <property type="entry name" value="RT_LTR"/>
    <property type="match status" value="1"/>
</dbReference>
<accession>A0A9W7ITD4</accession>
<dbReference type="Pfam" id="PF00078">
    <property type="entry name" value="RVT_1"/>
    <property type="match status" value="1"/>
</dbReference>
<dbReference type="SUPFAM" id="SSF56672">
    <property type="entry name" value="DNA/RNA polymerases"/>
    <property type="match status" value="1"/>
</dbReference>
<dbReference type="Gene3D" id="3.30.70.270">
    <property type="match status" value="1"/>
</dbReference>
<gene>
    <name evidence="2" type="ORF">HRI_003897700</name>
</gene>
<sequence length="111" mass="13278">MCVDYKKLNQLTIRDNFPMHVIKELLDELRAAMFFSKMDLRSRYHQIKMGDLDIHKITFRTHDGHYEFLVVLFGLTNAPATFKGLMNRVFRQQLRKHVLVFFDDILIYSPN</sequence>
<dbReference type="PANTHER" id="PTHR24559:SF450">
    <property type="entry name" value="RNA-DIRECTED DNA POLYMERASE HOMOLOG"/>
    <property type="match status" value="1"/>
</dbReference>
<dbReference type="Proteomes" id="UP001165190">
    <property type="component" value="Unassembled WGS sequence"/>
</dbReference>
<dbReference type="InterPro" id="IPR043128">
    <property type="entry name" value="Rev_trsase/Diguanyl_cyclase"/>
</dbReference>
<proteinExistence type="predicted"/>
<evidence type="ECO:0000259" key="1">
    <source>
        <dbReference type="Pfam" id="PF00078"/>
    </source>
</evidence>
<dbReference type="OrthoDB" id="407598at2759"/>
<feature type="domain" description="Reverse transcriptase" evidence="1">
    <location>
        <begin position="2"/>
        <end position="110"/>
    </location>
</feature>
<dbReference type="InterPro" id="IPR000477">
    <property type="entry name" value="RT_dom"/>
</dbReference>
<dbReference type="InterPro" id="IPR043502">
    <property type="entry name" value="DNA/RNA_pol_sf"/>
</dbReference>
<reference evidence="2" key="1">
    <citation type="submission" date="2023-05" db="EMBL/GenBank/DDBJ databases">
        <title>Genome and transcriptome analyses reveal genes involved in the formation of fine ridges on petal epidermal cells in Hibiscus trionum.</title>
        <authorList>
            <person name="Koshimizu S."/>
            <person name="Masuda S."/>
            <person name="Ishii T."/>
            <person name="Shirasu K."/>
            <person name="Hoshino A."/>
            <person name="Arita M."/>
        </authorList>
    </citation>
    <scope>NUCLEOTIDE SEQUENCE</scope>
    <source>
        <strain evidence="2">Hamamatsu line</strain>
    </source>
</reference>
<evidence type="ECO:0000313" key="3">
    <source>
        <dbReference type="Proteomes" id="UP001165190"/>
    </source>
</evidence>
<keyword evidence="3" id="KW-1185">Reference proteome</keyword>
<comment type="caution">
    <text evidence="2">The sequence shown here is derived from an EMBL/GenBank/DDBJ whole genome shotgun (WGS) entry which is preliminary data.</text>
</comment>
<dbReference type="InterPro" id="IPR053134">
    <property type="entry name" value="RNA-dir_DNA_polymerase"/>
</dbReference>
<organism evidence="2 3">
    <name type="scientific">Hibiscus trionum</name>
    <name type="common">Flower of an hour</name>
    <dbReference type="NCBI Taxonomy" id="183268"/>
    <lineage>
        <taxon>Eukaryota</taxon>
        <taxon>Viridiplantae</taxon>
        <taxon>Streptophyta</taxon>
        <taxon>Embryophyta</taxon>
        <taxon>Tracheophyta</taxon>
        <taxon>Spermatophyta</taxon>
        <taxon>Magnoliopsida</taxon>
        <taxon>eudicotyledons</taxon>
        <taxon>Gunneridae</taxon>
        <taxon>Pentapetalae</taxon>
        <taxon>rosids</taxon>
        <taxon>malvids</taxon>
        <taxon>Malvales</taxon>
        <taxon>Malvaceae</taxon>
        <taxon>Malvoideae</taxon>
        <taxon>Hibiscus</taxon>
    </lineage>
</organism>
<dbReference type="PANTHER" id="PTHR24559">
    <property type="entry name" value="TRANSPOSON TY3-I GAG-POL POLYPROTEIN"/>
    <property type="match status" value="1"/>
</dbReference>
<protein>
    <recommendedName>
        <fullName evidence="1">Reverse transcriptase domain-containing protein</fullName>
    </recommendedName>
</protein>
<name>A0A9W7ITD4_HIBTR</name>
<dbReference type="EMBL" id="BSYR01000036">
    <property type="protein sequence ID" value="GMJ02285.1"/>
    <property type="molecule type" value="Genomic_DNA"/>
</dbReference>